<dbReference type="OrthoDB" id="7433551at2"/>
<proteinExistence type="predicted"/>
<dbReference type="PROSITE" id="PS51781">
    <property type="entry name" value="SH3B"/>
    <property type="match status" value="1"/>
</dbReference>
<dbReference type="AlphaFoldDB" id="A0A5S3PLB1"/>
<accession>A0A5S3PLB1</accession>
<gene>
    <name evidence="2" type="ORF">FDT80_12250</name>
</gene>
<sequence length="207" mass="21618">MTRLILISFGFLGWAFYEMSGGSDFDPVAARNDRIADRNNGELRQVATATEQTDTTPQVLPEVARASLNLSTLDEVLEAGQQPAAQATADVPVTVSDDSAGQSGIVLANLNAGASFDVQETSIILPSLIEPSEPVSTSAEPKFDIRAVAGTLVNLRGGPGTGFGVVDQLSEGTEVEILQDPGNGWVELRPVSGGTIGWMADFLLTGG</sequence>
<evidence type="ECO:0000313" key="3">
    <source>
        <dbReference type="Proteomes" id="UP000309550"/>
    </source>
</evidence>
<keyword evidence="3" id="KW-1185">Reference proteome</keyword>
<feature type="domain" description="SH3b" evidence="1">
    <location>
        <begin position="143"/>
        <end position="207"/>
    </location>
</feature>
<protein>
    <submittedName>
        <fullName evidence="2">SH3 domain-containing protein</fullName>
    </submittedName>
</protein>
<dbReference type="Proteomes" id="UP000309550">
    <property type="component" value="Unassembled WGS sequence"/>
</dbReference>
<dbReference type="RefSeq" id="WP_138662547.1">
    <property type="nucleotide sequence ID" value="NZ_VANS01000002.1"/>
</dbReference>
<dbReference type="EMBL" id="VANS01000002">
    <property type="protein sequence ID" value="TMM53006.1"/>
    <property type="molecule type" value="Genomic_DNA"/>
</dbReference>
<dbReference type="Pfam" id="PF08239">
    <property type="entry name" value="SH3_3"/>
    <property type="match status" value="1"/>
</dbReference>
<dbReference type="InterPro" id="IPR003646">
    <property type="entry name" value="SH3-like_bac-type"/>
</dbReference>
<dbReference type="Gene3D" id="2.30.30.40">
    <property type="entry name" value="SH3 Domains"/>
    <property type="match status" value="1"/>
</dbReference>
<reference evidence="2 3" key="1">
    <citation type="submission" date="2019-05" db="EMBL/GenBank/DDBJ databases">
        <title>Sulfitobacter sabulilitoris sp. nov., isolated from a marine sand.</title>
        <authorList>
            <person name="Yoon J.-H."/>
        </authorList>
    </citation>
    <scope>NUCLEOTIDE SEQUENCE [LARGE SCALE GENOMIC DNA]</scope>
    <source>
        <strain evidence="2 3">HSMS-29</strain>
    </source>
</reference>
<organism evidence="2 3">
    <name type="scientific">Sulfitobacter sabulilitoris</name>
    <dbReference type="NCBI Taxonomy" id="2562655"/>
    <lineage>
        <taxon>Bacteria</taxon>
        <taxon>Pseudomonadati</taxon>
        <taxon>Pseudomonadota</taxon>
        <taxon>Alphaproteobacteria</taxon>
        <taxon>Rhodobacterales</taxon>
        <taxon>Roseobacteraceae</taxon>
        <taxon>Sulfitobacter</taxon>
    </lineage>
</organism>
<evidence type="ECO:0000313" key="2">
    <source>
        <dbReference type="EMBL" id="TMM53006.1"/>
    </source>
</evidence>
<name>A0A5S3PLB1_9RHOB</name>
<evidence type="ECO:0000259" key="1">
    <source>
        <dbReference type="PROSITE" id="PS51781"/>
    </source>
</evidence>
<comment type="caution">
    <text evidence="2">The sequence shown here is derived from an EMBL/GenBank/DDBJ whole genome shotgun (WGS) entry which is preliminary data.</text>
</comment>